<organism evidence="1">
    <name type="scientific">marine metagenome</name>
    <dbReference type="NCBI Taxonomy" id="408172"/>
    <lineage>
        <taxon>unclassified sequences</taxon>
        <taxon>metagenomes</taxon>
        <taxon>ecological metagenomes</taxon>
    </lineage>
</organism>
<protein>
    <recommendedName>
        <fullName evidence="2">Gylcosyl hydrolase 115 C-terminal domain-containing protein</fullName>
    </recommendedName>
</protein>
<evidence type="ECO:0008006" key="2">
    <source>
        <dbReference type="Google" id="ProtNLM"/>
    </source>
</evidence>
<reference evidence="1" key="1">
    <citation type="submission" date="2018-05" db="EMBL/GenBank/DDBJ databases">
        <authorList>
            <person name="Lanie J.A."/>
            <person name="Ng W.-L."/>
            <person name="Kazmierczak K.M."/>
            <person name="Andrzejewski T.M."/>
            <person name="Davidsen T.M."/>
            <person name="Wayne K.J."/>
            <person name="Tettelin H."/>
            <person name="Glass J.I."/>
            <person name="Rusch D."/>
            <person name="Podicherti R."/>
            <person name="Tsui H.-C.T."/>
            <person name="Winkler M.E."/>
        </authorList>
    </citation>
    <scope>NUCLEOTIDE SEQUENCE</scope>
</reference>
<proteinExistence type="predicted"/>
<dbReference type="Gene3D" id="2.60.120.260">
    <property type="entry name" value="Galactose-binding domain-like"/>
    <property type="match status" value="1"/>
</dbReference>
<feature type="non-terminal residue" evidence="1">
    <location>
        <position position="1"/>
    </location>
</feature>
<gene>
    <name evidence="1" type="ORF">METZ01_LOCUS316917</name>
</gene>
<dbReference type="EMBL" id="UINC01102436">
    <property type="protein sequence ID" value="SVC64063.1"/>
    <property type="molecule type" value="Genomic_DNA"/>
</dbReference>
<dbReference type="AlphaFoldDB" id="A0A382NS88"/>
<sequence>VKKLIVFAIIISLSPFISVNGKEIEIALEAELAQKIQEPMIVDDDDVGKNASNDKFIWMEGKPATGGGGRGWAEFIINLPESGTYALWGHVTAWDGNSDSFWVTWQPADPNEEAQVTKNVQFRWGVAGGPVWHWDRINHWLDAGTFDREWKFKEKGDTVLRIAVREDATMLDAIFVTSNEKAKTPNEANVRLPTKKDIKIQIEGLAVNQRGKITTTWAGIKSLP</sequence>
<name>A0A382NS88_9ZZZZ</name>
<accession>A0A382NS88</accession>
<evidence type="ECO:0000313" key="1">
    <source>
        <dbReference type="EMBL" id="SVC64063.1"/>
    </source>
</evidence>